<keyword evidence="6" id="KW-0520">NAD</keyword>
<keyword evidence="2" id="KW-0444">Lipid biosynthesis</keyword>
<evidence type="ECO:0000313" key="11">
    <source>
        <dbReference type="Proteomes" id="UP000585905"/>
    </source>
</evidence>
<gene>
    <name evidence="10" type="ORF">FHX53_001790</name>
</gene>
<dbReference type="InterPro" id="IPR016205">
    <property type="entry name" value="Glycerol_DH"/>
</dbReference>
<evidence type="ECO:0000256" key="5">
    <source>
        <dbReference type="ARBA" id="ARBA00023002"/>
    </source>
</evidence>
<keyword evidence="7" id="KW-0443">Lipid metabolism</keyword>
<dbReference type="Proteomes" id="UP000585905">
    <property type="component" value="Unassembled WGS sequence"/>
</dbReference>
<evidence type="ECO:0000256" key="4">
    <source>
        <dbReference type="ARBA" id="ARBA00022857"/>
    </source>
</evidence>
<name>A0A839E6U5_9MICO</name>
<evidence type="ECO:0000256" key="6">
    <source>
        <dbReference type="ARBA" id="ARBA00023027"/>
    </source>
</evidence>
<dbReference type="Pfam" id="PF13685">
    <property type="entry name" value="Fe-ADH_2"/>
    <property type="match status" value="1"/>
</dbReference>
<dbReference type="AlphaFoldDB" id="A0A839E6U5"/>
<dbReference type="SUPFAM" id="SSF56796">
    <property type="entry name" value="Dehydroquinate synthase-like"/>
    <property type="match status" value="1"/>
</dbReference>
<dbReference type="Gene3D" id="3.40.50.1970">
    <property type="match status" value="1"/>
</dbReference>
<evidence type="ECO:0000256" key="1">
    <source>
        <dbReference type="ARBA" id="ARBA00022490"/>
    </source>
</evidence>
<dbReference type="GO" id="GO:0046872">
    <property type="term" value="F:metal ion binding"/>
    <property type="evidence" value="ECO:0007669"/>
    <property type="project" value="UniProtKB-KW"/>
</dbReference>
<keyword evidence="9" id="KW-1208">Phospholipid metabolism</keyword>
<dbReference type="PANTHER" id="PTHR43616">
    <property type="entry name" value="GLYCEROL DEHYDROGENASE"/>
    <property type="match status" value="1"/>
</dbReference>
<dbReference type="InterPro" id="IPR032837">
    <property type="entry name" value="G1PDH"/>
</dbReference>
<keyword evidence="1" id="KW-0963">Cytoplasm</keyword>
<dbReference type="GO" id="GO:0008654">
    <property type="term" value="P:phospholipid biosynthetic process"/>
    <property type="evidence" value="ECO:0007669"/>
    <property type="project" value="UniProtKB-KW"/>
</dbReference>
<keyword evidence="3" id="KW-0479">Metal-binding</keyword>
<organism evidence="10 11">
    <name type="scientific">Microcella alkalica</name>
    <dbReference type="NCBI Taxonomy" id="355930"/>
    <lineage>
        <taxon>Bacteria</taxon>
        <taxon>Bacillati</taxon>
        <taxon>Actinomycetota</taxon>
        <taxon>Actinomycetes</taxon>
        <taxon>Micrococcales</taxon>
        <taxon>Microbacteriaceae</taxon>
        <taxon>Microcella</taxon>
    </lineage>
</organism>
<reference evidence="10 11" key="1">
    <citation type="submission" date="2020-07" db="EMBL/GenBank/DDBJ databases">
        <title>Sequencing the genomes of 1000 actinobacteria strains.</title>
        <authorList>
            <person name="Klenk H.-P."/>
        </authorList>
    </citation>
    <scope>NUCLEOTIDE SEQUENCE [LARGE SCALE GENOMIC DNA]</scope>
    <source>
        <strain evidence="10 11">DSM 19663</strain>
    </source>
</reference>
<dbReference type="GO" id="GO:0050492">
    <property type="term" value="F:glycerol-1-phosphate dehydrogenase [NAD(P)+] activity"/>
    <property type="evidence" value="ECO:0007669"/>
    <property type="project" value="UniProtKB-EC"/>
</dbReference>
<evidence type="ECO:0000256" key="7">
    <source>
        <dbReference type="ARBA" id="ARBA00023098"/>
    </source>
</evidence>
<evidence type="ECO:0000256" key="2">
    <source>
        <dbReference type="ARBA" id="ARBA00022516"/>
    </source>
</evidence>
<sequence>MSLFESISDPTDLDALRRVVAESTRPEALVPLGIDRLAIGPGAALAVADELHRLIDRRRIRATRIHVLLIADATLIRRGEADLKALVRNQLDDHGFAVETLVLGDREHSLHADDDALDAAAAAAARVDAVVSVGSGTISDIAKVATDRAGGIPFILVQTAASVDGYTDNVSVILRAGAKRTIPSRWPDVVLADTTTIATAPTALNTSGFGELLSLYTAPADWWLASRIGLDPSFHETPRDLLLAFAGSPREWGAGLADGAPAAVEQLTRVLAIRGIGTGIAGTTACLSGVEHLVSHMLDMHAAARGLETGLHGAQVGVASLVAAAAWEHLLARLAAESATRRPVDRDAARASVEATFASLDPSGALAGECWADVARKLDAVEAAGDRIDAVLAELPTSVAAGEPALMPVDDVAAALRVAGAAASPAELQGWIDDDIWQWAVAHCHRMRNRFTVVDLLDLLGWWESADVGAVLRRAKQAGEGVLA</sequence>
<dbReference type="RefSeq" id="WP_182490993.1">
    <property type="nucleotide sequence ID" value="NZ_BAAAOV010000016.1"/>
</dbReference>
<evidence type="ECO:0000256" key="8">
    <source>
        <dbReference type="ARBA" id="ARBA00023209"/>
    </source>
</evidence>
<keyword evidence="11" id="KW-1185">Reference proteome</keyword>
<proteinExistence type="predicted"/>
<comment type="caution">
    <text evidence="10">The sequence shown here is derived from an EMBL/GenBank/DDBJ whole genome shotgun (WGS) entry which is preliminary data.</text>
</comment>
<protein>
    <submittedName>
        <fullName evidence="10">Glycerol-1-phosphate dehydrogenase [NAD(P)+]</fullName>
        <ecNumber evidence="10">1.1.1.261</ecNumber>
    </submittedName>
</protein>
<dbReference type="PANTHER" id="PTHR43616:SF5">
    <property type="entry name" value="GLYCEROL DEHYDROGENASE 1"/>
    <property type="match status" value="1"/>
</dbReference>
<dbReference type="Gene3D" id="1.20.1090.10">
    <property type="entry name" value="Dehydroquinate synthase-like - alpha domain"/>
    <property type="match status" value="1"/>
</dbReference>
<accession>A0A839E6U5</accession>
<evidence type="ECO:0000256" key="9">
    <source>
        <dbReference type="ARBA" id="ARBA00023264"/>
    </source>
</evidence>
<evidence type="ECO:0000313" key="10">
    <source>
        <dbReference type="EMBL" id="MBA8848191.1"/>
    </source>
</evidence>
<dbReference type="EMBL" id="JACGWX010000004">
    <property type="protein sequence ID" value="MBA8848191.1"/>
    <property type="molecule type" value="Genomic_DNA"/>
</dbReference>
<keyword evidence="4" id="KW-0521">NADP</keyword>
<keyword evidence="8" id="KW-0594">Phospholipid biosynthesis</keyword>
<dbReference type="EC" id="1.1.1.261" evidence="10"/>
<evidence type="ECO:0000256" key="3">
    <source>
        <dbReference type="ARBA" id="ARBA00022723"/>
    </source>
</evidence>
<keyword evidence="5 10" id="KW-0560">Oxidoreductase</keyword>